<sequence length="485" mass="54918">MPVKMVPPTRQHSIPRLLRARTLEEKSRTLLAVLAERNQAVAPVGAWVECAPQGGNPEENPAFASAFLIEEKLKEQEKTKQETLKRFQGQVKRRVNQRIKLRLKQQLQKACEAAEKEGSMALQTLASAPLLAYKRNTCVYRSRGQAAICSSTAGGPPPQPPIDELEGDQAGDTLFQQRARALSQTMRQVRRRLAACKTSGGREQSFPPELPGVGWEGSPTREEPSPTRQLPSGPAAEEAGDHLPLQGFQDLPAEFQDQTSPGEQTHPEPRRASSPSRHHSGASTNSQLPLVLQPGKEQEEAKNERQKQFLQYRRLFMGLEREQVKERQRLKEHQRKSEKIKKQKEQWRQMEEQRIPGTHRREDQRAGEEACETMAQLRLEETRGTRKQQKDREYRRYVDALRAQMQERIRLYNVTLPPMCCCGSDFWDAHPDTCANNCIFYRNHRAYSQALRSVISSCDVSDLGPAACLAVRGFAAAYGRSAKKP</sequence>
<dbReference type="GeneID" id="103169531"/>
<accession>F7GEF2</accession>
<dbReference type="CTD" id="80071"/>
<dbReference type="Proteomes" id="UP000002279">
    <property type="component" value="Chromosome 11"/>
</dbReference>
<dbReference type="OMA" id="RCRRLFM"/>
<dbReference type="PANTHER" id="PTHR14817:SF2">
    <property type="entry name" value="COILED-COIL DOMAIN-CONTAINING PROTEIN 15"/>
    <property type="match status" value="1"/>
</dbReference>
<keyword evidence="3" id="KW-1185">Reference proteome</keyword>
<name>F7GEF2_ORNAN</name>
<feature type="region of interest" description="Disordered" evidence="1">
    <location>
        <begin position="255"/>
        <end position="306"/>
    </location>
</feature>
<dbReference type="GO" id="GO:0005813">
    <property type="term" value="C:centrosome"/>
    <property type="evidence" value="ECO:0000318"/>
    <property type="project" value="GO_Central"/>
</dbReference>
<feature type="region of interest" description="Disordered" evidence="1">
    <location>
        <begin position="327"/>
        <end position="351"/>
    </location>
</feature>
<feature type="region of interest" description="Disordered" evidence="1">
    <location>
        <begin position="195"/>
        <end position="240"/>
    </location>
</feature>
<evidence type="ECO:0000256" key="1">
    <source>
        <dbReference type="SAM" id="MobiDB-lite"/>
    </source>
</evidence>
<dbReference type="eggNOG" id="ENOG502QU35">
    <property type="taxonomic scope" value="Eukaryota"/>
</dbReference>
<dbReference type="KEGG" id="oaa:103169531"/>
<proteinExistence type="predicted"/>
<dbReference type="PANTHER" id="PTHR14817">
    <property type="entry name" value="COILED-COIL DOMAIN-CONTAINING PROTEIN 15"/>
    <property type="match status" value="1"/>
</dbReference>
<dbReference type="AlphaFoldDB" id="F7GEF2"/>
<dbReference type="InParanoid" id="F7GEF2"/>
<reference evidence="2" key="3">
    <citation type="submission" date="2025-09" db="UniProtKB">
        <authorList>
            <consortium name="Ensembl"/>
        </authorList>
    </citation>
    <scope>IDENTIFICATION</scope>
    <source>
        <strain evidence="2">Glennie</strain>
    </source>
</reference>
<evidence type="ECO:0000313" key="3">
    <source>
        <dbReference type="Proteomes" id="UP000002279"/>
    </source>
</evidence>
<reference evidence="2" key="2">
    <citation type="submission" date="2025-08" db="UniProtKB">
        <authorList>
            <consortium name="Ensembl"/>
        </authorList>
    </citation>
    <scope>IDENTIFICATION</scope>
    <source>
        <strain evidence="2">Glennie</strain>
    </source>
</reference>
<dbReference type="STRING" id="9258.ENSOANP00000002000"/>
<evidence type="ECO:0000313" key="2">
    <source>
        <dbReference type="Ensembl" id="ENSOANP00000002000.3"/>
    </source>
</evidence>
<dbReference type="OrthoDB" id="10007210at2759"/>
<dbReference type="RefSeq" id="XP_039769443.1">
    <property type="nucleotide sequence ID" value="XM_039913509.1"/>
</dbReference>
<dbReference type="Bgee" id="ENSOANG00000001257">
    <property type="expression patterns" value="Expressed in testis and 7 other cell types or tissues"/>
</dbReference>
<dbReference type="FunCoup" id="F7GEF2">
    <property type="interactions" value="326"/>
</dbReference>
<dbReference type="HOGENOM" id="CLU_885566_0_0_1"/>
<feature type="compositionally biased region" description="Basic and acidic residues" evidence="1">
    <location>
        <begin position="296"/>
        <end position="306"/>
    </location>
</feature>
<reference evidence="2 3" key="1">
    <citation type="journal article" date="2008" name="Nature">
        <title>Genome analysis of the platypus reveals unique signatures of evolution.</title>
        <authorList>
            <person name="Warren W.C."/>
            <person name="Hillier L.W."/>
            <person name="Marshall Graves J.A."/>
            <person name="Birney E."/>
            <person name="Ponting C.P."/>
            <person name="Grutzner F."/>
            <person name="Belov K."/>
            <person name="Miller W."/>
            <person name="Clarke L."/>
            <person name="Chinwalla A.T."/>
            <person name="Yang S.P."/>
            <person name="Heger A."/>
            <person name="Locke D.P."/>
            <person name="Miethke P."/>
            <person name="Waters P.D."/>
            <person name="Veyrunes F."/>
            <person name="Fulton L."/>
            <person name="Fulton B."/>
            <person name="Graves T."/>
            <person name="Wallis J."/>
            <person name="Puente X.S."/>
            <person name="Lopez-Otin C."/>
            <person name="Ordonez G.R."/>
            <person name="Eichler E.E."/>
            <person name="Chen L."/>
            <person name="Cheng Z."/>
            <person name="Deakin J.E."/>
            <person name="Alsop A."/>
            <person name="Thompson K."/>
            <person name="Kirby P."/>
            <person name="Papenfuss A.T."/>
            <person name="Wakefield M.J."/>
            <person name="Olender T."/>
            <person name="Lancet D."/>
            <person name="Huttley G.A."/>
            <person name="Smit A.F."/>
            <person name="Pask A."/>
            <person name="Temple-Smith P."/>
            <person name="Batzer M.A."/>
            <person name="Walker J.A."/>
            <person name="Konkel M.K."/>
            <person name="Harris R.S."/>
            <person name="Whittington C.M."/>
            <person name="Wong E.S."/>
            <person name="Gemmell N.J."/>
            <person name="Buschiazzo E."/>
            <person name="Vargas Jentzsch I.M."/>
            <person name="Merkel A."/>
            <person name="Schmitz J."/>
            <person name="Zemann A."/>
            <person name="Churakov G."/>
            <person name="Kriegs J.O."/>
            <person name="Brosius J."/>
            <person name="Murchison E.P."/>
            <person name="Sachidanandam R."/>
            <person name="Smith C."/>
            <person name="Hannon G.J."/>
            <person name="Tsend-Ayush E."/>
            <person name="McMillan D."/>
            <person name="Attenborough R."/>
            <person name="Rens W."/>
            <person name="Ferguson-Smith M."/>
            <person name="Lefevre C.M."/>
            <person name="Sharp J.A."/>
            <person name="Nicholas K.R."/>
            <person name="Ray D.A."/>
            <person name="Kube M."/>
            <person name="Reinhardt R."/>
            <person name="Pringle T.H."/>
            <person name="Taylor J."/>
            <person name="Jones R.C."/>
            <person name="Nixon B."/>
            <person name="Dacheux J.L."/>
            <person name="Niwa H."/>
            <person name="Sekita Y."/>
            <person name="Huang X."/>
            <person name="Stark A."/>
            <person name="Kheradpour P."/>
            <person name="Kellis M."/>
            <person name="Flicek P."/>
            <person name="Chen Y."/>
            <person name="Webber C."/>
            <person name="Hardison R."/>
            <person name="Nelson J."/>
            <person name="Hallsworth-Pepin K."/>
            <person name="Delehaunty K."/>
            <person name="Markovic C."/>
            <person name="Minx P."/>
            <person name="Feng Y."/>
            <person name="Kremitzki C."/>
            <person name="Mitreva M."/>
            <person name="Glasscock J."/>
            <person name="Wylie T."/>
            <person name="Wohldmann P."/>
            <person name="Thiru P."/>
            <person name="Nhan M.N."/>
            <person name="Pohl C.S."/>
            <person name="Smith S.M."/>
            <person name="Hou S."/>
            <person name="Nefedov M."/>
            <person name="de Jong P.J."/>
            <person name="Renfree M.B."/>
            <person name="Mardis E.R."/>
            <person name="Wilson R.K."/>
        </authorList>
    </citation>
    <scope>NUCLEOTIDE SEQUENCE [LARGE SCALE GENOMIC DNA]</scope>
    <source>
        <strain evidence="2 3">Glennie</strain>
    </source>
</reference>
<feature type="compositionally biased region" description="Basic and acidic residues" evidence="1">
    <location>
        <begin position="327"/>
        <end position="337"/>
    </location>
</feature>
<dbReference type="GeneTree" id="ENSGT00500000044966"/>
<gene>
    <name evidence="2" type="primary">CCDC15</name>
</gene>
<dbReference type="RefSeq" id="XP_039769442.1">
    <property type="nucleotide sequence ID" value="XM_039913508.1"/>
</dbReference>
<dbReference type="InterPro" id="IPR037693">
    <property type="entry name" value="CCDC15"/>
</dbReference>
<protein>
    <submittedName>
        <fullName evidence="2">Coiled-coil domain containing 15</fullName>
    </submittedName>
</protein>
<organism evidence="2 3">
    <name type="scientific">Ornithorhynchus anatinus</name>
    <name type="common">Duckbill platypus</name>
    <dbReference type="NCBI Taxonomy" id="9258"/>
    <lineage>
        <taxon>Eukaryota</taxon>
        <taxon>Metazoa</taxon>
        <taxon>Chordata</taxon>
        <taxon>Craniata</taxon>
        <taxon>Vertebrata</taxon>
        <taxon>Euteleostomi</taxon>
        <taxon>Mammalia</taxon>
        <taxon>Monotremata</taxon>
        <taxon>Ornithorhynchidae</taxon>
        <taxon>Ornithorhynchus</taxon>
    </lineage>
</organism>
<dbReference type="Ensembl" id="ENSOANT00000002001.3">
    <property type="protein sequence ID" value="ENSOANP00000002000.3"/>
    <property type="gene ID" value="ENSOANG00000001257.3"/>
</dbReference>